<evidence type="ECO:0000313" key="4">
    <source>
        <dbReference type="Proteomes" id="UP000248132"/>
    </source>
</evidence>
<reference evidence="3 4" key="1">
    <citation type="submission" date="2018-06" db="EMBL/GenBank/DDBJ databases">
        <title>Genomic Encyclopedia of Type Strains, Phase I: the one thousand microbial genomes (KMG-I) project.</title>
        <authorList>
            <person name="Kyrpides N."/>
        </authorList>
    </citation>
    <scope>NUCLEOTIDE SEQUENCE [LARGE SCALE GENOMIC DNA]</scope>
    <source>
        <strain evidence="3 4">DSM 19573</strain>
    </source>
</reference>
<dbReference type="Gene3D" id="3.20.20.70">
    <property type="entry name" value="Aldolase class I"/>
    <property type="match status" value="1"/>
</dbReference>
<organism evidence="3 4">
    <name type="scientific">Ruminiclostridium sufflavum DSM 19573</name>
    <dbReference type="NCBI Taxonomy" id="1121337"/>
    <lineage>
        <taxon>Bacteria</taxon>
        <taxon>Bacillati</taxon>
        <taxon>Bacillota</taxon>
        <taxon>Clostridia</taxon>
        <taxon>Eubacteriales</taxon>
        <taxon>Oscillospiraceae</taxon>
        <taxon>Ruminiclostridium</taxon>
    </lineage>
</organism>
<evidence type="ECO:0000259" key="2">
    <source>
        <dbReference type="Pfam" id="PF00793"/>
    </source>
</evidence>
<dbReference type="NCBIfam" id="NF009239">
    <property type="entry name" value="PRK12595.1"/>
    <property type="match status" value="1"/>
</dbReference>
<dbReference type="OrthoDB" id="9780456at2"/>
<protein>
    <submittedName>
        <fullName evidence="3">3-deoxy-D-arabinoheptulosonate-7-phosphate synthase</fullName>
    </submittedName>
</protein>
<proteinExistence type="predicted"/>
<evidence type="ECO:0000256" key="1">
    <source>
        <dbReference type="ARBA" id="ARBA00022679"/>
    </source>
</evidence>
<accession>A0A318XLN6</accession>
<feature type="domain" description="DAHP synthetase I/KDSA" evidence="2">
    <location>
        <begin position="22"/>
        <end position="256"/>
    </location>
</feature>
<dbReference type="InterPro" id="IPR013785">
    <property type="entry name" value="Aldolase_TIM"/>
</dbReference>
<dbReference type="SUPFAM" id="SSF51569">
    <property type="entry name" value="Aldolase"/>
    <property type="match status" value="1"/>
</dbReference>
<dbReference type="GO" id="GO:0016740">
    <property type="term" value="F:transferase activity"/>
    <property type="evidence" value="ECO:0007669"/>
    <property type="project" value="UniProtKB-KW"/>
</dbReference>
<keyword evidence="4" id="KW-1185">Reference proteome</keyword>
<dbReference type="EMBL" id="QKMR01000019">
    <property type="protein sequence ID" value="PYG86589.1"/>
    <property type="molecule type" value="Genomic_DNA"/>
</dbReference>
<sequence>MLVCRESKNGRTIIKVGNVEFGGSTLVVIAGPCAVESEEQILTAALAVREAGGNVLRGGAYKPGTSPYPFQGLKEEGLKYLNEAGRIVELPIVTEVINEKTLGYALKYVDIVQIGARNMQNFSLLKAVGQANIPVILKRGYSATINEWLNAAEYIMAEGNDKVIFCERGISSFETATRYTLDISAVPVIKSKSHLPIIVDPSCSSCVNKYIIPLAKAAVAAGADGIMVEMHPKLQDALSDGMQSLDRSQFLELCNQLMAIEKVTKTFC</sequence>
<dbReference type="InterPro" id="IPR006218">
    <property type="entry name" value="DAHP1/KDSA"/>
</dbReference>
<dbReference type="PANTHER" id="PTHR43018:SF2">
    <property type="entry name" value="PHOSPHO-2-DEHYDRO-3-DEOXYHEPTONATE ALDOLASE"/>
    <property type="match status" value="1"/>
</dbReference>
<keyword evidence="1" id="KW-0808">Transferase</keyword>
<dbReference type="AlphaFoldDB" id="A0A318XLN6"/>
<dbReference type="InterPro" id="IPR006268">
    <property type="entry name" value="DAHP_syn_2"/>
</dbReference>
<comment type="caution">
    <text evidence="3">The sequence shown here is derived from an EMBL/GenBank/DDBJ whole genome shotgun (WGS) entry which is preliminary data.</text>
</comment>
<dbReference type="GO" id="GO:0016832">
    <property type="term" value="F:aldehyde-lyase activity"/>
    <property type="evidence" value="ECO:0007669"/>
    <property type="project" value="InterPro"/>
</dbReference>
<evidence type="ECO:0000313" key="3">
    <source>
        <dbReference type="EMBL" id="PYG86589.1"/>
    </source>
</evidence>
<dbReference type="GO" id="GO:0009073">
    <property type="term" value="P:aromatic amino acid family biosynthetic process"/>
    <property type="evidence" value="ECO:0007669"/>
    <property type="project" value="InterPro"/>
</dbReference>
<dbReference type="NCBIfam" id="NF006421">
    <property type="entry name" value="PRK08673.1"/>
    <property type="match status" value="1"/>
</dbReference>
<dbReference type="InterPro" id="IPR052899">
    <property type="entry name" value="Class-I_DAHP_synthase"/>
</dbReference>
<dbReference type="Proteomes" id="UP000248132">
    <property type="component" value="Unassembled WGS sequence"/>
</dbReference>
<gene>
    <name evidence="3" type="ORF">LY28_02930</name>
</gene>
<dbReference type="Pfam" id="PF00793">
    <property type="entry name" value="DAHP_synth_1"/>
    <property type="match status" value="1"/>
</dbReference>
<name>A0A318XLN6_9FIRM</name>
<dbReference type="PANTHER" id="PTHR43018">
    <property type="entry name" value="PHOSPHO-2-DEHYDRO-3-DEOXYHEPTONATE ALDOLASE"/>
    <property type="match status" value="1"/>
</dbReference>
<dbReference type="NCBIfam" id="TIGR01361">
    <property type="entry name" value="DAHP_synth_Bsub"/>
    <property type="match status" value="1"/>
</dbReference>